<feature type="region of interest" description="Disordered" evidence="1">
    <location>
        <begin position="395"/>
        <end position="423"/>
    </location>
</feature>
<dbReference type="EMBL" id="AAIBIC010000032">
    <property type="protein sequence ID" value="ECC3916483.1"/>
    <property type="molecule type" value="Genomic_DNA"/>
</dbReference>
<protein>
    <submittedName>
        <fullName evidence="2">Uncharacterized protein</fullName>
    </submittedName>
</protein>
<accession>A0A5Y1YBY3</accession>
<proteinExistence type="predicted"/>
<name>A0A5Y1YBY3_SALDZ</name>
<evidence type="ECO:0000313" key="2">
    <source>
        <dbReference type="EMBL" id="ECC3916483.1"/>
    </source>
</evidence>
<dbReference type="Proteomes" id="UP000839735">
    <property type="component" value="Unassembled WGS sequence"/>
</dbReference>
<sequence length="423" mass="50172">MKEKMDLFSERKGAKMHSKVSFLLKEYYEEERKLLSEMFEGFVDRDHKIVNQFQETFHSTFWEIYLYSLLKKCNFEIDWTHEHPDFIITAPDKFYIEAVTSNKRFNKEHDYRHDRGGVWEITKGYKDPEDYNFLMRESISRNYYKIRDKIKCYNDKYKQNDWFDENLPYIVALGSYCQENYGREYVFPLLALLYGQYYLPSQSGFSEGDYVYRLEEDGADEKEKIPLGIFYSDEYADVSAIIYSSTVSLGKLSALCSSNKKIVHVWYDGDSEEPFKITSDQKEKLTDGLFVFHNPFAKTPLSKSIFEYENICQFFDGEDGVLKSKSPHAHLVGRAVFGTEDKYHPKNLDKLHIINMGELSLVNKLKVEADYNYNYYIRNSKRFIVEKIKSEMNARNEKVINKSKSKSKSKKNDMQKKSRRKNR</sequence>
<reference evidence="2" key="1">
    <citation type="submission" date="2018-08" db="EMBL/GenBank/DDBJ databases">
        <authorList>
            <person name="Ashton P.M."/>
            <person name="Dallman T."/>
            <person name="Nair S."/>
            <person name="De Pinna E."/>
            <person name="Peters T."/>
            <person name="Grant K."/>
        </authorList>
    </citation>
    <scope>NUCLEOTIDE SEQUENCE [LARGE SCALE GENOMIC DNA]</scope>
    <source>
        <strain evidence="2">294779</strain>
    </source>
</reference>
<dbReference type="AlphaFoldDB" id="A0A5Y1YBY3"/>
<evidence type="ECO:0000256" key="1">
    <source>
        <dbReference type="SAM" id="MobiDB-lite"/>
    </source>
</evidence>
<gene>
    <name evidence="2" type="ORF">CTQ69_21375</name>
</gene>
<organism evidence="2">
    <name type="scientific">Salmonella diarizonae</name>
    <dbReference type="NCBI Taxonomy" id="59204"/>
    <lineage>
        <taxon>Bacteria</taxon>
        <taxon>Pseudomonadati</taxon>
        <taxon>Pseudomonadota</taxon>
        <taxon>Gammaproteobacteria</taxon>
        <taxon>Enterobacterales</taxon>
        <taxon>Enterobacteriaceae</taxon>
        <taxon>Salmonella</taxon>
    </lineage>
</organism>
<comment type="caution">
    <text evidence="2">The sequence shown here is derived from an EMBL/GenBank/DDBJ whole genome shotgun (WGS) entry which is preliminary data.</text>
</comment>
<dbReference type="RefSeq" id="WP_053529732.1">
    <property type="nucleotide sequence ID" value="NZ_JZTQ01000013.1"/>
</dbReference>